<name>A0A0R1F5I6_9LACO</name>
<reference evidence="1 2" key="1">
    <citation type="journal article" date="2015" name="Genome Announc.">
        <title>Expanding the biotechnology potential of lactobacilli through comparative genomics of 213 strains and associated genera.</title>
        <authorList>
            <person name="Sun Z."/>
            <person name="Harris H.M."/>
            <person name="McCann A."/>
            <person name="Guo C."/>
            <person name="Argimon S."/>
            <person name="Zhang W."/>
            <person name="Yang X."/>
            <person name="Jeffery I.B."/>
            <person name="Cooney J.C."/>
            <person name="Kagawa T.F."/>
            <person name="Liu W."/>
            <person name="Song Y."/>
            <person name="Salvetti E."/>
            <person name="Wrobel A."/>
            <person name="Rasinkangas P."/>
            <person name="Parkhill J."/>
            <person name="Rea M.C."/>
            <person name="O'Sullivan O."/>
            <person name="Ritari J."/>
            <person name="Douillard F.P."/>
            <person name="Paul Ross R."/>
            <person name="Yang R."/>
            <person name="Briner A.E."/>
            <person name="Felis G.E."/>
            <person name="de Vos W.M."/>
            <person name="Barrangou R."/>
            <person name="Klaenhammer T.R."/>
            <person name="Caufield P.W."/>
            <person name="Cui Y."/>
            <person name="Zhang H."/>
            <person name="O'Toole P.W."/>
        </authorList>
    </citation>
    <scope>NUCLEOTIDE SEQUENCE [LARGE SCALE GENOMIC DNA]</scope>
    <source>
        <strain evidence="1 2">DSM 20001</strain>
    </source>
</reference>
<dbReference type="PATRIC" id="fig|913848.6.peg.2508"/>
<comment type="caution">
    <text evidence="1">The sequence shown here is derived from an EMBL/GenBank/DDBJ whole genome shotgun (WGS) entry which is preliminary data.</text>
</comment>
<sequence>MSGVAQQLKISRHYTQSVSFTNELTVVVTLSGSAYFMAARQVHRLAKQGLAGWQRTVYLGRSTEIITTANLDNPLVLVVVPRWWSQAKKVQRLQQLIAQLLQQQATIKLVCALPLKFTPNQRQQISCWLAITMHTKSWLTEYFWSPRHTRVSRDSTGRITHASYQRLWRADIFSS</sequence>
<accession>A0A0R1F5I6</accession>
<dbReference type="AlphaFoldDB" id="A0A0R1F5I6"/>
<organism evidence="1 2">
    <name type="scientific">Loigolactobacillus coryniformis subsp. coryniformis KCTC 3167 = DSM 20001</name>
    <dbReference type="NCBI Taxonomy" id="913848"/>
    <lineage>
        <taxon>Bacteria</taxon>
        <taxon>Bacillati</taxon>
        <taxon>Bacillota</taxon>
        <taxon>Bacilli</taxon>
        <taxon>Lactobacillales</taxon>
        <taxon>Lactobacillaceae</taxon>
        <taxon>Loigolactobacillus</taxon>
    </lineage>
</organism>
<proteinExistence type="predicted"/>
<dbReference type="Proteomes" id="UP000051181">
    <property type="component" value="Unassembled WGS sequence"/>
</dbReference>
<evidence type="ECO:0000313" key="1">
    <source>
        <dbReference type="EMBL" id="KRK14356.1"/>
    </source>
</evidence>
<evidence type="ECO:0000313" key="2">
    <source>
        <dbReference type="Proteomes" id="UP000051181"/>
    </source>
</evidence>
<dbReference type="EMBL" id="AZCN01000087">
    <property type="protein sequence ID" value="KRK14356.1"/>
    <property type="molecule type" value="Genomic_DNA"/>
</dbReference>
<protein>
    <submittedName>
        <fullName evidence="1">Uncharacterized protein</fullName>
    </submittedName>
</protein>
<gene>
    <name evidence="1" type="ORF">FD22_GL002458</name>
</gene>